<keyword evidence="1" id="KW-1133">Transmembrane helix</keyword>
<keyword evidence="1" id="KW-0472">Membrane</keyword>
<dbReference type="EMBL" id="CP029353">
    <property type="protein sequence ID" value="AWK87271.1"/>
    <property type="molecule type" value="Genomic_DNA"/>
</dbReference>
<dbReference type="PANTHER" id="PTHR41795">
    <property type="entry name" value="EXOPOLYSACCHARIDE SYNTHESIS PROTEIN"/>
    <property type="match status" value="1"/>
</dbReference>
<feature type="transmembrane region" description="Helical" evidence="1">
    <location>
        <begin position="225"/>
        <end position="246"/>
    </location>
</feature>
<organism evidence="2 3">
    <name type="scientific">Azospirillum thermophilum</name>
    <dbReference type="NCBI Taxonomy" id="2202148"/>
    <lineage>
        <taxon>Bacteria</taxon>
        <taxon>Pseudomonadati</taxon>
        <taxon>Pseudomonadota</taxon>
        <taxon>Alphaproteobacteria</taxon>
        <taxon>Rhodospirillales</taxon>
        <taxon>Azospirillaceae</taxon>
        <taxon>Azospirillum</taxon>
    </lineage>
</organism>
<accession>A0A2S2CRX9</accession>
<dbReference type="InterPro" id="IPR010331">
    <property type="entry name" value="ExoD"/>
</dbReference>
<dbReference type="OrthoDB" id="8238926at2"/>
<proteinExistence type="predicted"/>
<gene>
    <name evidence="2" type="ORF">DEW08_14520</name>
</gene>
<dbReference type="AlphaFoldDB" id="A0A2S2CRX9"/>
<dbReference type="KEGG" id="azz:DEW08_14520"/>
<feature type="transmembrane region" description="Helical" evidence="1">
    <location>
        <begin position="113"/>
        <end position="136"/>
    </location>
</feature>
<feature type="transmembrane region" description="Helical" evidence="1">
    <location>
        <begin position="186"/>
        <end position="219"/>
    </location>
</feature>
<name>A0A2S2CRX9_9PROT</name>
<dbReference type="PANTHER" id="PTHR41795:SF1">
    <property type="entry name" value="EXOPOLYSACCHARIDE SYNTHESIS PROTEIN"/>
    <property type="match status" value="1"/>
</dbReference>
<dbReference type="Proteomes" id="UP000245629">
    <property type="component" value="Chromosome 2"/>
</dbReference>
<protein>
    <submittedName>
        <fullName evidence="2">Exopolysaccharide biosynthesis protein</fullName>
    </submittedName>
</protein>
<sequence length="257" mass="27214">MAEPPPSVGRDTAILTLAVRGRVDVRQAPPPPPLFRTAAAPKWLRRYDTTETEAEREMTGIDGTAAALRRVMDRLTDERPSLEQLVEHLGDRAPAFLLLTLAIPALVPSPGLPAGFLFGSLLAVVAAQMVVGYDALRIPGWIGRRRVRRSLLHAVVGKAAPVIERVEARLRTRSPALTRDTVRRPLGVVILLMGVLIALPIPFGNTLPALAVLVIAMGLLARDGLAVATGLGISAVATAVSVALVVGTWKAAGTLLV</sequence>
<evidence type="ECO:0000313" key="3">
    <source>
        <dbReference type="Proteomes" id="UP000245629"/>
    </source>
</evidence>
<keyword evidence="3" id="KW-1185">Reference proteome</keyword>
<evidence type="ECO:0000256" key="1">
    <source>
        <dbReference type="SAM" id="Phobius"/>
    </source>
</evidence>
<reference evidence="3" key="1">
    <citation type="submission" date="2018-05" db="EMBL/GenBank/DDBJ databases">
        <title>Azospirillum thermophila sp. nov., a novel isolated from hot spring.</title>
        <authorList>
            <person name="Zhao Z."/>
        </authorList>
    </citation>
    <scope>NUCLEOTIDE SEQUENCE [LARGE SCALE GENOMIC DNA]</scope>
    <source>
        <strain evidence="3">CFH 70021</strain>
    </source>
</reference>
<dbReference type="Pfam" id="PF06055">
    <property type="entry name" value="ExoD"/>
    <property type="match status" value="1"/>
</dbReference>
<keyword evidence="1" id="KW-0812">Transmembrane</keyword>
<evidence type="ECO:0000313" key="2">
    <source>
        <dbReference type="EMBL" id="AWK87271.1"/>
    </source>
</evidence>